<name>A0A919TRG2_9ACTN</name>
<comment type="caution">
    <text evidence="2">The sequence shown here is derived from an EMBL/GenBank/DDBJ whole genome shotgun (WGS) entry which is preliminary data.</text>
</comment>
<keyword evidence="3" id="KW-1185">Reference proteome</keyword>
<dbReference type="AlphaFoldDB" id="A0A919TRG2"/>
<sequence length="259" mass="29106">MTLPRAPRAAVRMHLEFDSYVNLRDVGELFTLLDRLYDTFLYGFVPELEHRETARLRLRSIREGSLIAELATGIAQVTGSRERNASTRTNGPAALRGLVGLVGDVADRALEFRHRRQELQTAAERDRIQLAREKLALRREAVDVAERELEYNRRADQADLDREAGRRELDAAMAERNLNLLSLAERSLSTHAEAAHYAVNQAMVIEVSRVVAADLPHLQQLFVNGQFTSLTFEDVRDAVEPPPTGPQPIEGDASDSSRR</sequence>
<evidence type="ECO:0000256" key="1">
    <source>
        <dbReference type="SAM" id="MobiDB-lite"/>
    </source>
</evidence>
<reference evidence="2" key="1">
    <citation type="submission" date="2021-01" db="EMBL/GenBank/DDBJ databases">
        <title>Whole genome shotgun sequence of Actinoplanes tereljensis NBRC 105297.</title>
        <authorList>
            <person name="Komaki H."/>
            <person name="Tamura T."/>
        </authorList>
    </citation>
    <scope>NUCLEOTIDE SEQUENCE</scope>
    <source>
        <strain evidence="2">NBRC 105297</strain>
    </source>
</reference>
<protein>
    <submittedName>
        <fullName evidence="2">Uncharacterized protein</fullName>
    </submittedName>
</protein>
<organism evidence="2 3">
    <name type="scientific">Paractinoplanes tereljensis</name>
    <dbReference type="NCBI Taxonomy" id="571912"/>
    <lineage>
        <taxon>Bacteria</taxon>
        <taxon>Bacillati</taxon>
        <taxon>Actinomycetota</taxon>
        <taxon>Actinomycetes</taxon>
        <taxon>Micromonosporales</taxon>
        <taxon>Micromonosporaceae</taxon>
        <taxon>Paractinoplanes</taxon>
    </lineage>
</organism>
<evidence type="ECO:0000313" key="2">
    <source>
        <dbReference type="EMBL" id="GIF20238.1"/>
    </source>
</evidence>
<evidence type="ECO:0000313" key="3">
    <source>
        <dbReference type="Proteomes" id="UP000623608"/>
    </source>
</evidence>
<proteinExistence type="predicted"/>
<dbReference type="RefSeq" id="WP_203805691.1">
    <property type="nucleotide sequence ID" value="NZ_BOMY01000021.1"/>
</dbReference>
<dbReference type="EMBL" id="BOMY01000021">
    <property type="protein sequence ID" value="GIF20238.1"/>
    <property type="molecule type" value="Genomic_DNA"/>
</dbReference>
<gene>
    <name evidence="2" type="ORF">Ate02nite_29680</name>
</gene>
<accession>A0A919TRG2</accession>
<dbReference type="Proteomes" id="UP000623608">
    <property type="component" value="Unassembled WGS sequence"/>
</dbReference>
<feature type="region of interest" description="Disordered" evidence="1">
    <location>
        <begin position="237"/>
        <end position="259"/>
    </location>
</feature>